<evidence type="ECO:0000313" key="1">
    <source>
        <dbReference type="Ensembl" id="ENSPEMP00000036457.1"/>
    </source>
</evidence>
<proteinExistence type="predicted"/>
<reference evidence="1" key="2">
    <citation type="submission" date="2025-08" db="UniProtKB">
        <authorList>
            <consortium name="Ensembl"/>
        </authorList>
    </citation>
    <scope>IDENTIFICATION</scope>
</reference>
<accession>A0A8C8W6J8</accession>
<protein>
    <submittedName>
        <fullName evidence="1">Uncharacterized protein</fullName>
    </submittedName>
</protein>
<sequence length="48" mass="5787">LACLIWVTSEKIILIPRCKSFEMQVIWPKETRRDGKEERKVHQMCSRL</sequence>
<evidence type="ECO:0000313" key="2">
    <source>
        <dbReference type="Proteomes" id="UP000694547"/>
    </source>
</evidence>
<dbReference type="Proteomes" id="UP000694547">
    <property type="component" value="Chromosome 15"/>
</dbReference>
<dbReference type="AlphaFoldDB" id="A0A8C8W6J8"/>
<name>A0A8C8W6J8_PERMB</name>
<reference evidence="1" key="3">
    <citation type="submission" date="2025-09" db="UniProtKB">
        <authorList>
            <consortium name="Ensembl"/>
        </authorList>
    </citation>
    <scope>IDENTIFICATION</scope>
</reference>
<reference evidence="1 2" key="1">
    <citation type="submission" date="2018-10" db="EMBL/GenBank/DDBJ databases">
        <title>Improved assembly of the deer mouse Peromyscus maniculatus genome.</title>
        <authorList>
            <person name="Lassance J.-M."/>
            <person name="Hoekstra H.E."/>
        </authorList>
    </citation>
    <scope>NUCLEOTIDE SEQUENCE [LARGE SCALE GENOMIC DNA]</scope>
</reference>
<keyword evidence="2" id="KW-1185">Reference proteome</keyword>
<dbReference type="Ensembl" id="ENSPEMT00000035244.1">
    <property type="protein sequence ID" value="ENSPEMP00000036457.1"/>
    <property type="gene ID" value="ENSPEMG00000028279.1"/>
</dbReference>
<organism evidence="1 2">
    <name type="scientific">Peromyscus maniculatus bairdii</name>
    <name type="common">Prairie deer mouse</name>
    <dbReference type="NCBI Taxonomy" id="230844"/>
    <lineage>
        <taxon>Eukaryota</taxon>
        <taxon>Metazoa</taxon>
        <taxon>Chordata</taxon>
        <taxon>Craniata</taxon>
        <taxon>Vertebrata</taxon>
        <taxon>Euteleostomi</taxon>
        <taxon>Mammalia</taxon>
        <taxon>Eutheria</taxon>
        <taxon>Euarchontoglires</taxon>
        <taxon>Glires</taxon>
        <taxon>Rodentia</taxon>
        <taxon>Myomorpha</taxon>
        <taxon>Muroidea</taxon>
        <taxon>Cricetidae</taxon>
        <taxon>Neotominae</taxon>
        <taxon>Peromyscus</taxon>
    </lineage>
</organism>